<feature type="region of interest" description="Disordered" evidence="2">
    <location>
        <begin position="457"/>
        <end position="560"/>
    </location>
</feature>
<proteinExistence type="predicted"/>
<feature type="compositionally biased region" description="Basic and acidic residues" evidence="2">
    <location>
        <begin position="496"/>
        <end position="517"/>
    </location>
</feature>
<feature type="region of interest" description="Disordered" evidence="2">
    <location>
        <begin position="377"/>
        <end position="415"/>
    </location>
</feature>
<accession>A0A3Q0HA17</accession>
<evidence type="ECO:0000313" key="4">
    <source>
        <dbReference type="RefSeq" id="XP_025068412.1"/>
    </source>
</evidence>
<feature type="region of interest" description="Disordered" evidence="2">
    <location>
        <begin position="668"/>
        <end position="715"/>
    </location>
</feature>
<feature type="compositionally biased region" description="Basic and acidic residues" evidence="2">
    <location>
        <begin position="526"/>
        <end position="544"/>
    </location>
</feature>
<reference evidence="4" key="1">
    <citation type="submission" date="2025-08" db="UniProtKB">
        <authorList>
            <consortium name="RefSeq"/>
        </authorList>
    </citation>
    <scope>IDENTIFICATION</scope>
</reference>
<dbReference type="GeneID" id="102377275"/>
<feature type="region of interest" description="Disordered" evidence="2">
    <location>
        <begin position="1"/>
        <end position="178"/>
    </location>
</feature>
<feature type="compositionally biased region" description="Basic and acidic residues" evidence="2">
    <location>
        <begin position="686"/>
        <end position="703"/>
    </location>
</feature>
<dbReference type="GO" id="GO:0016020">
    <property type="term" value="C:membrane"/>
    <property type="evidence" value="ECO:0007669"/>
    <property type="project" value="TreeGrafter"/>
</dbReference>
<organism evidence="3 4">
    <name type="scientific">Alligator sinensis</name>
    <name type="common">Chinese alligator</name>
    <dbReference type="NCBI Taxonomy" id="38654"/>
    <lineage>
        <taxon>Eukaryota</taxon>
        <taxon>Metazoa</taxon>
        <taxon>Chordata</taxon>
        <taxon>Craniata</taxon>
        <taxon>Vertebrata</taxon>
        <taxon>Euteleostomi</taxon>
        <taxon>Archelosauria</taxon>
        <taxon>Archosauria</taxon>
        <taxon>Crocodylia</taxon>
        <taxon>Alligatoridae</taxon>
        <taxon>Alligatorinae</taxon>
        <taxon>Alligator</taxon>
    </lineage>
</organism>
<protein>
    <submittedName>
        <fullName evidence="4">Pre-B-cell leukemia transcription factor-interacting protein 1 isoform X1</fullName>
    </submittedName>
</protein>
<name>A0A3Q0HA17_ALLSI</name>
<evidence type="ECO:0000256" key="1">
    <source>
        <dbReference type="ARBA" id="ARBA00023054"/>
    </source>
</evidence>
<sequence length="715" mass="76854">MAKNADARNSDNSWVIAGSEGLPVETVGPEEGELPQAAAEELVGDTLEVEDEAQDTLPASAHRGKKDEASLLSSAAGREEAEFKDSEEHLTSSPKGGPDAAAHPDELLDIHEPEEPDSQDARLDSGAEVLGSSLTGRTGALAEEGSGSSSNEDQDVEGLRRRKGRDVPAAPERPVPHRVLEAEGAEGGLGTTTYLLGAMALLAVGLLVFSGGIYDLGDSLTESAGAGDAPEGEQPWSPPLPVISIKEQLEQPPPSPSLAGDPQSLQAMSLLLDKLAKENQDIRAMQAVLQVRQGPGLEGATPCPLVLTWLPHPQAQKDELQALLEKSETEKAVAGSPTPGLAEMAQLRASLQQEAAARHATQAELLRLQGQLKQLEQEAVARGGQQEPTMEQPQAPARASAPHKERLHQELKRQRGLLASVQQDLVGALQRAQASGRLEQLQAELGSLEQRLAQELQQAESWEQVWGGEEAAEPLPHRSKKPLKAERKEGPRHKARGEPRPGRPGDKVGREPKEPGSPKHHKPRRDPRPGRDWDSPARRVDGRKVPPHGHHVPRAWELPPLSQYQAPQGCSGAAACARQEGLAPVQKAGFLQLLEGFMVQRGWGPHYGHLAALLDDVFSPDGTFAHDHLRFSDFADDVEDLLEVLAWQEQGDDEAADDFEEFVLQHYGLGPSSCSSARDGNRSGPKRHEKEGRGHRPPPDHASSHGQEGSPRAQG</sequence>
<evidence type="ECO:0000256" key="2">
    <source>
        <dbReference type="SAM" id="MobiDB-lite"/>
    </source>
</evidence>
<dbReference type="Proteomes" id="UP000189705">
    <property type="component" value="Unplaced"/>
</dbReference>
<dbReference type="AlphaFoldDB" id="A0A3Q0HA17"/>
<dbReference type="CTD" id="57326"/>
<feature type="compositionally biased region" description="Basic and acidic residues" evidence="2">
    <location>
        <begin position="402"/>
        <end position="413"/>
    </location>
</feature>
<gene>
    <name evidence="4" type="primary">PBXIP1</name>
</gene>
<dbReference type="PANTHER" id="PTHR28638:SF1">
    <property type="entry name" value="PRE-B-CELL LEUKEMIA TRANSCRIPTION FACTOR-INTERACTING PROTEIN 1"/>
    <property type="match status" value="1"/>
</dbReference>
<evidence type="ECO:0000313" key="3">
    <source>
        <dbReference type="Proteomes" id="UP000189705"/>
    </source>
</evidence>
<keyword evidence="3" id="KW-1185">Reference proteome</keyword>
<dbReference type="InterPro" id="IPR051990">
    <property type="entry name" value="CCPG1/PBIP1"/>
</dbReference>
<feature type="compositionally biased region" description="Basic and acidic residues" evidence="2">
    <location>
        <begin position="102"/>
        <end position="125"/>
    </location>
</feature>
<dbReference type="RefSeq" id="XP_025068412.1">
    <property type="nucleotide sequence ID" value="XM_025212627.1"/>
</dbReference>
<dbReference type="PANTHER" id="PTHR28638">
    <property type="entry name" value="CELL CYCLE PROGRESSION PROTEIN 1"/>
    <property type="match status" value="1"/>
</dbReference>
<keyword evidence="1" id="KW-0175">Coiled coil</keyword>
<dbReference type="InParanoid" id="A0A3Q0HA17"/>
<dbReference type="KEGG" id="asn:102377275"/>
<feature type="compositionally biased region" description="Basic and acidic residues" evidence="2">
    <location>
        <begin position="77"/>
        <end position="90"/>
    </location>
</feature>